<gene>
    <name evidence="2" type="ORF">E5339_16930</name>
</gene>
<dbReference type="GeneID" id="82152617"/>
<keyword evidence="1" id="KW-0472">Membrane</keyword>
<dbReference type="Pfam" id="PF16872">
    <property type="entry name" value="putAbiC"/>
    <property type="match status" value="1"/>
</dbReference>
<sequence length="371" mass="43037">MKSKKNNFLLTSSVVITSIGLLIFIWFCARGYLYEQFIIPTGVISLEKSSQFGDFIGGCCGALFALVGVLLLFETLKLQRTEIAESRYVFKLQQFDNMFFNLLSLYNSIISSMQGKSFFTQKQQSIYNNFNQNGGRKVAKKAYLSFYAENEPNIAQYFRVLYQIFSLISHSGLNEEDKVKYAKIARAQLSKDEVFFLYYNANTIYGSKFREYINEFNITKHLSILDKLEFKKYCRQLTDIENHLLHVAFFEIRKGLKECIKQNKEWYKTFLQGAVAVKCTKTNASKIKFIVIKTSKEVPDDIQQGLGFNEFNIEQFTALFYDFLIDTLLYSNFFIKNDKNLIITPNTISVDAKTTITYNIENRGNKDIEII</sequence>
<organism evidence="2 3">
    <name type="scientific">Phocaeicola sartorii</name>
    <dbReference type="NCBI Taxonomy" id="671267"/>
    <lineage>
        <taxon>Bacteria</taxon>
        <taxon>Pseudomonadati</taxon>
        <taxon>Bacteroidota</taxon>
        <taxon>Bacteroidia</taxon>
        <taxon>Bacteroidales</taxon>
        <taxon>Bacteroidaceae</taxon>
        <taxon>Phocaeicola</taxon>
    </lineage>
</organism>
<protein>
    <recommendedName>
        <fullName evidence="4">Phage abortive infection protein</fullName>
    </recommendedName>
</protein>
<dbReference type="RefSeq" id="WP_121773262.1">
    <property type="nucleotide sequence ID" value="NZ_CBFGFN010000004.1"/>
</dbReference>
<feature type="transmembrane region" description="Helical" evidence="1">
    <location>
        <begin position="55"/>
        <end position="73"/>
    </location>
</feature>
<evidence type="ECO:0000313" key="2">
    <source>
        <dbReference type="EMBL" id="TGY68329.1"/>
    </source>
</evidence>
<evidence type="ECO:0000313" key="3">
    <source>
        <dbReference type="Proteomes" id="UP000310760"/>
    </source>
</evidence>
<comment type="caution">
    <text evidence="2">The sequence shown here is derived from an EMBL/GenBank/DDBJ whole genome shotgun (WGS) entry which is preliminary data.</text>
</comment>
<dbReference type="EMBL" id="SRYJ01000042">
    <property type="protein sequence ID" value="TGY68329.1"/>
    <property type="molecule type" value="Genomic_DNA"/>
</dbReference>
<accession>A0A4V6REJ2</accession>
<name>A0A4V6REJ2_9BACT</name>
<evidence type="ECO:0008006" key="4">
    <source>
        <dbReference type="Google" id="ProtNLM"/>
    </source>
</evidence>
<proteinExistence type="predicted"/>
<reference evidence="2 3" key="1">
    <citation type="submission" date="2019-04" db="EMBL/GenBank/DDBJ databases">
        <title>Microbes associate with the intestines of laboratory mice.</title>
        <authorList>
            <person name="Navarre W."/>
            <person name="Wong E."/>
            <person name="Huang K."/>
            <person name="Tropini C."/>
            <person name="Ng K."/>
            <person name="Yu B."/>
        </authorList>
    </citation>
    <scope>NUCLEOTIDE SEQUENCE [LARGE SCALE GENOMIC DNA]</scope>
    <source>
        <strain evidence="2 3">NM22_B1</strain>
    </source>
</reference>
<dbReference type="AlphaFoldDB" id="A0A4V6REJ2"/>
<evidence type="ECO:0000256" key="1">
    <source>
        <dbReference type="SAM" id="Phobius"/>
    </source>
</evidence>
<dbReference type="InterPro" id="IPR031709">
    <property type="entry name" value="PutAbiC"/>
</dbReference>
<keyword evidence="1" id="KW-0812">Transmembrane</keyword>
<feature type="transmembrane region" description="Helical" evidence="1">
    <location>
        <begin position="7"/>
        <end position="27"/>
    </location>
</feature>
<dbReference type="Proteomes" id="UP000310760">
    <property type="component" value="Unassembled WGS sequence"/>
</dbReference>
<keyword evidence="1" id="KW-1133">Transmembrane helix</keyword>